<keyword evidence="3" id="KW-1185">Reference proteome</keyword>
<feature type="transmembrane region" description="Helical" evidence="1">
    <location>
        <begin position="12"/>
        <end position="34"/>
    </location>
</feature>
<comment type="caution">
    <text evidence="2">The sequence shown here is derived from an EMBL/GenBank/DDBJ whole genome shotgun (WGS) entry which is preliminary data.</text>
</comment>
<feature type="transmembrane region" description="Helical" evidence="1">
    <location>
        <begin position="283"/>
        <end position="305"/>
    </location>
</feature>
<protein>
    <recommendedName>
        <fullName evidence="4">DUF4239 domain-containing protein</fullName>
    </recommendedName>
</protein>
<dbReference type="EMBL" id="JBHSQI010000003">
    <property type="protein sequence ID" value="MFC6153573.1"/>
    <property type="molecule type" value="Genomic_DNA"/>
</dbReference>
<evidence type="ECO:0000313" key="2">
    <source>
        <dbReference type="EMBL" id="MFC6153573.1"/>
    </source>
</evidence>
<keyword evidence="1" id="KW-1133">Transmembrane helix</keyword>
<reference evidence="3" key="1">
    <citation type="journal article" date="2019" name="Int. J. Syst. Evol. Microbiol.">
        <title>The Global Catalogue of Microorganisms (GCM) 10K type strain sequencing project: providing services to taxonomists for standard genome sequencing and annotation.</title>
        <authorList>
            <consortium name="The Broad Institute Genomics Platform"/>
            <consortium name="The Broad Institute Genome Sequencing Center for Infectious Disease"/>
            <person name="Wu L."/>
            <person name="Ma J."/>
        </authorList>
    </citation>
    <scope>NUCLEOTIDE SEQUENCE [LARGE SCALE GENOMIC DNA]</scope>
    <source>
        <strain evidence="3">DFY28</strain>
    </source>
</reference>
<organism evidence="2 3">
    <name type="scientific">Nocardioides yefusunii</name>
    <dbReference type="NCBI Taxonomy" id="2500546"/>
    <lineage>
        <taxon>Bacteria</taxon>
        <taxon>Bacillati</taxon>
        <taxon>Actinomycetota</taxon>
        <taxon>Actinomycetes</taxon>
        <taxon>Propionibacteriales</taxon>
        <taxon>Nocardioidaceae</taxon>
        <taxon>Nocardioides</taxon>
    </lineage>
</organism>
<feature type="transmembrane region" description="Helical" evidence="1">
    <location>
        <begin position="244"/>
        <end position="263"/>
    </location>
</feature>
<evidence type="ECO:0000256" key="1">
    <source>
        <dbReference type="SAM" id="Phobius"/>
    </source>
</evidence>
<dbReference type="RefSeq" id="WP_128221377.1">
    <property type="nucleotide sequence ID" value="NZ_CP034929.1"/>
</dbReference>
<gene>
    <name evidence="2" type="ORF">ACFPWU_07830</name>
</gene>
<evidence type="ECO:0008006" key="4">
    <source>
        <dbReference type="Google" id="ProtNLM"/>
    </source>
</evidence>
<accession>A0ABW1QYW1</accession>
<evidence type="ECO:0000313" key="3">
    <source>
        <dbReference type="Proteomes" id="UP001596098"/>
    </source>
</evidence>
<dbReference type="Proteomes" id="UP001596098">
    <property type="component" value="Unassembled WGS sequence"/>
</dbReference>
<keyword evidence="1" id="KW-0472">Membrane</keyword>
<keyword evidence="1" id="KW-0812">Transmembrane</keyword>
<name>A0ABW1QYW1_9ACTN</name>
<sequence length="306" mass="32698">MGDLLATELFAVLLGVLVFGYAMLGAVANSGFVTSRTLRDVELRHRVLDGLLHAWGLDPASTLADLEEAARARSLGPEAAHDLRQVFRGANSRVSLRRQVAFQRSLDEAFLRLASDDTEAGRENSTALLAHRGEIERRARRELDQACAALRQPEGVGPEGAGRDEAGLDEAGALLRAGADLLGADSVGLLRTVTRDVRDAPRHLAGFAASSLDRLGRGVTLGLLGACLWEAVDDAVSDFDSFGVSITWGTLIGVVCVLLHDLVRMARAVAVHPGRDGATRRDLVEFVLLLLLPALLVAAAFFVLVR</sequence>
<proteinExistence type="predicted"/>